<sequence length="91" mass="9697">MSMDTPKVGIRQFRAELAQFLASGTPVAVARYGQIVGYFIPTQGQLEANIAAFKKAGQTFGQILGAQGVDISPMMADFKGNSAQQITTKSK</sequence>
<dbReference type="EMBL" id="CP051461">
    <property type="protein sequence ID" value="QJC57374.1"/>
    <property type="molecule type" value="Genomic_DNA"/>
</dbReference>
<dbReference type="Proteomes" id="UP000502041">
    <property type="component" value="Chromosome"/>
</dbReference>
<dbReference type="AlphaFoldDB" id="A0A6H2HCQ3"/>
<evidence type="ECO:0000313" key="2">
    <source>
        <dbReference type="Proteomes" id="UP000502041"/>
    </source>
</evidence>
<accession>A0A6H2HCQ3</accession>
<evidence type="ECO:0008006" key="3">
    <source>
        <dbReference type="Google" id="ProtNLM"/>
    </source>
</evidence>
<protein>
    <recommendedName>
        <fullName evidence="3">Prevent-host-death family protein</fullName>
    </recommendedName>
</protein>
<gene>
    <name evidence="1" type="ORF">HC248_02699</name>
</gene>
<keyword evidence="2" id="KW-1185">Reference proteome</keyword>
<proteinExistence type="predicted"/>
<name>A0A6H2HCQ3_9BURK</name>
<evidence type="ECO:0000313" key="1">
    <source>
        <dbReference type="EMBL" id="QJC57374.1"/>
    </source>
</evidence>
<organism evidence="1 2">
    <name type="scientific">Polaromonas vacuolata</name>
    <dbReference type="NCBI Taxonomy" id="37448"/>
    <lineage>
        <taxon>Bacteria</taxon>
        <taxon>Pseudomonadati</taxon>
        <taxon>Pseudomonadota</taxon>
        <taxon>Betaproteobacteria</taxon>
        <taxon>Burkholderiales</taxon>
        <taxon>Comamonadaceae</taxon>
        <taxon>Polaromonas</taxon>
    </lineage>
</organism>
<reference evidence="1 2" key="1">
    <citation type="submission" date="2020-04" db="EMBL/GenBank/DDBJ databases">
        <title>Complete genome of a Psychrophilic, Marine, Gas Vacuolate Bacterium Polaromonas vacuolata KCTC 22033T.</title>
        <authorList>
            <person name="Hwang K."/>
            <person name="Kim K.M."/>
        </authorList>
    </citation>
    <scope>NUCLEOTIDE SEQUENCE [LARGE SCALE GENOMIC DNA]</scope>
    <source>
        <strain evidence="1 2">KCTC 22033</strain>
    </source>
</reference>
<dbReference type="KEGG" id="pvac:HC248_02699"/>